<dbReference type="EMBL" id="JAGDYP010000001">
    <property type="protein sequence ID" value="MBO1882961.1"/>
    <property type="molecule type" value="Genomic_DNA"/>
</dbReference>
<dbReference type="InterPro" id="IPR025396">
    <property type="entry name" value="DUF4302"/>
</dbReference>
<evidence type="ECO:0000313" key="1">
    <source>
        <dbReference type="EMBL" id="MBO1882961.1"/>
    </source>
</evidence>
<gene>
    <name evidence="1" type="ORF">J4N46_00555</name>
</gene>
<dbReference type="Pfam" id="PF14135">
    <property type="entry name" value="DUF4302"/>
    <property type="match status" value="1"/>
</dbReference>
<evidence type="ECO:0000313" key="2">
    <source>
        <dbReference type="Proteomes" id="UP000681610"/>
    </source>
</evidence>
<name>A0ABS3PUF4_9FLAO</name>
<proteinExistence type="predicted"/>
<dbReference type="Proteomes" id="UP000681610">
    <property type="component" value="Unassembled WGS sequence"/>
</dbReference>
<dbReference type="RefSeq" id="WP_208057448.1">
    <property type="nucleotide sequence ID" value="NZ_JAGDYP010000001.1"/>
</dbReference>
<keyword evidence="2" id="KW-1185">Reference proteome</keyword>
<reference evidence="1 2" key="1">
    <citation type="submission" date="2021-03" db="EMBL/GenBank/DDBJ databases">
        <title>Isolation and description of Capnocytophaga bilenii sp. nov., a novel Capnocytophaga species, isolated from a gingivitis subject.</title>
        <authorList>
            <person name="Antezack A."/>
            <person name="Monnet-Corti V."/>
            <person name="La Scola B."/>
        </authorList>
    </citation>
    <scope>NUCLEOTIDE SEQUENCE [LARGE SCALE GENOMIC DNA]</scope>
    <source>
        <strain evidence="1 2">Marseille-Q4570</strain>
    </source>
</reference>
<sequence length="437" mass="50090">MKRYIYIAFALLTFTSCDYKEKELFSKKPSERSAEVLQTYKDLLETPDTYWVLTSYPGVNNTAFWAYPYNPTVFATERDYPRYPRSIGGYSTVLKFNEGMVTSSSEVKANNNESSSYFSYTTTEGPTLSFETYDSSLHHFSYVTNNFPSGRGGETEFVILKEENGVLMLRGRKSNNLATLKKLEGDREAFLNKLRENTNTLKNKALTPIMANGTEVTLKFFSSYRQLAFLWDNNQKYDQRAFAITEKGFKLYEPITINGVTFSEFYINDTKTGLTTADGSISINFVNPAFIPTNNAHRINFLTGWVSPSLLTYFNRRKRAITREFGSNFVLSDALYFLPLSVGNDGTSVSQFYAEVSGYTCYYESEFVGVAGKPNQVEILFRDTLEKEYNSLYFFSNVKSLFLQLAKFSPYTVEDQQNGYYLFTSARNSEVWFYVAQ</sequence>
<dbReference type="PROSITE" id="PS51257">
    <property type="entry name" value="PROKAR_LIPOPROTEIN"/>
    <property type="match status" value="1"/>
</dbReference>
<comment type="caution">
    <text evidence="1">The sequence shown here is derived from an EMBL/GenBank/DDBJ whole genome shotgun (WGS) entry which is preliminary data.</text>
</comment>
<protein>
    <submittedName>
        <fullName evidence="1">DUF4302 domain-containing protein</fullName>
    </submittedName>
</protein>
<organism evidence="1 2">
    <name type="scientific">Capnocytophaga bilenii</name>
    <dbReference type="NCBI Taxonomy" id="2819369"/>
    <lineage>
        <taxon>Bacteria</taxon>
        <taxon>Pseudomonadati</taxon>
        <taxon>Bacteroidota</taxon>
        <taxon>Flavobacteriia</taxon>
        <taxon>Flavobacteriales</taxon>
        <taxon>Flavobacteriaceae</taxon>
        <taxon>Capnocytophaga</taxon>
    </lineage>
</organism>
<accession>A0ABS3PUF4</accession>